<name>A0A815DA08_ADIRI</name>
<dbReference type="PROSITE" id="PS00455">
    <property type="entry name" value="AMP_BINDING"/>
    <property type="match status" value="1"/>
</dbReference>
<keyword evidence="4" id="KW-1185">Reference proteome</keyword>
<evidence type="ECO:0000313" key="4">
    <source>
        <dbReference type="Proteomes" id="UP000663828"/>
    </source>
</evidence>
<dbReference type="EMBL" id="CAJNOR010002432">
    <property type="protein sequence ID" value="CAF1293551.1"/>
    <property type="molecule type" value="Genomic_DNA"/>
</dbReference>
<dbReference type="InterPro" id="IPR020845">
    <property type="entry name" value="AMP-binding_CS"/>
</dbReference>
<dbReference type="AlphaFoldDB" id="A0A815DA08"/>
<dbReference type="Gene3D" id="3.40.50.980">
    <property type="match status" value="2"/>
</dbReference>
<gene>
    <name evidence="3" type="ORF">XAT740_LOCUS28470</name>
</gene>
<dbReference type="GO" id="GO:0005737">
    <property type="term" value="C:cytoplasm"/>
    <property type="evidence" value="ECO:0007669"/>
    <property type="project" value="TreeGrafter"/>
</dbReference>
<dbReference type="InterPro" id="IPR000873">
    <property type="entry name" value="AMP-dep_synth/lig_dom"/>
</dbReference>
<dbReference type="Proteomes" id="UP000663828">
    <property type="component" value="Unassembled WGS sequence"/>
</dbReference>
<dbReference type="GO" id="GO:0043041">
    <property type="term" value="P:amino acid activation for nonribosomal peptide biosynthetic process"/>
    <property type="evidence" value="ECO:0007669"/>
    <property type="project" value="TreeGrafter"/>
</dbReference>
<dbReference type="SUPFAM" id="SSF56801">
    <property type="entry name" value="Acetyl-CoA synthetase-like"/>
    <property type="match status" value="1"/>
</dbReference>
<dbReference type="PANTHER" id="PTHR45527">
    <property type="entry name" value="NONRIBOSOMAL PEPTIDE SYNTHETASE"/>
    <property type="match status" value="1"/>
</dbReference>
<dbReference type="GO" id="GO:0044550">
    <property type="term" value="P:secondary metabolite biosynthetic process"/>
    <property type="evidence" value="ECO:0007669"/>
    <property type="project" value="TreeGrafter"/>
</dbReference>
<feature type="domain" description="AMP-dependent synthetase/ligase" evidence="2">
    <location>
        <begin position="1"/>
        <end position="134"/>
    </location>
</feature>
<organism evidence="3 4">
    <name type="scientific">Adineta ricciae</name>
    <name type="common">Rotifer</name>
    <dbReference type="NCBI Taxonomy" id="249248"/>
    <lineage>
        <taxon>Eukaryota</taxon>
        <taxon>Metazoa</taxon>
        <taxon>Spiralia</taxon>
        <taxon>Gnathifera</taxon>
        <taxon>Rotifera</taxon>
        <taxon>Eurotatoria</taxon>
        <taxon>Bdelloidea</taxon>
        <taxon>Adinetida</taxon>
        <taxon>Adinetidae</taxon>
        <taxon>Adineta</taxon>
    </lineage>
</organism>
<keyword evidence="1" id="KW-0732">Signal</keyword>
<protein>
    <recommendedName>
        <fullName evidence="2">AMP-dependent synthetase/ligase domain-containing protein</fullName>
    </recommendedName>
</protein>
<evidence type="ECO:0000313" key="3">
    <source>
        <dbReference type="EMBL" id="CAF1293551.1"/>
    </source>
</evidence>
<accession>A0A815DA08</accession>
<feature type="signal peptide" evidence="1">
    <location>
        <begin position="1"/>
        <end position="16"/>
    </location>
</feature>
<feature type="chain" id="PRO_5032639568" description="AMP-dependent synthetase/ligase domain-containing protein" evidence="1">
    <location>
        <begin position="17"/>
        <end position="140"/>
    </location>
</feature>
<comment type="caution">
    <text evidence="3">The sequence shown here is derived from an EMBL/GenBank/DDBJ whole genome shotgun (WGS) entry which is preliminary data.</text>
</comment>
<evidence type="ECO:0000259" key="2">
    <source>
        <dbReference type="Pfam" id="PF00501"/>
    </source>
</evidence>
<dbReference type="Pfam" id="PF00501">
    <property type="entry name" value="AMP-binding"/>
    <property type="match status" value="1"/>
</dbReference>
<dbReference type="GO" id="GO:0031177">
    <property type="term" value="F:phosphopantetheine binding"/>
    <property type="evidence" value="ECO:0007669"/>
    <property type="project" value="TreeGrafter"/>
</dbReference>
<sequence length="140" mass="15751">MFVAMLSIIMVGGSYCPLSPRDPRNRLQHLLQQNQSDCILVDSTTENKFEENNITLLNTRGMIGKQEIADENHLDQLSSIESKSDTIAFVIFTSGSTGTSKAVQITHHNLWNCMFSFESLGIITKYENVIQMAQCIFDVM</sequence>
<reference evidence="3" key="1">
    <citation type="submission" date="2021-02" db="EMBL/GenBank/DDBJ databases">
        <authorList>
            <person name="Nowell W R."/>
        </authorList>
    </citation>
    <scope>NUCLEOTIDE SEQUENCE</scope>
</reference>
<proteinExistence type="predicted"/>
<dbReference type="PANTHER" id="PTHR45527:SF1">
    <property type="entry name" value="FATTY ACID SYNTHASE"/>
    <property type="match status" value="1"/>
</dbReference>
<evidence type="ECO:0000256" key="1">
    <source>
        <dbReference type="SAM" id="SignalP"/>
    </source>
</evidence>